<evidence type="ECO:0000313" key="2">
    <source>
        <dbReference type="EMBL" id="WCC79494.1"/>
    </source>
</evidence>
<keyword evidence="1" id="KW-0472">Membrane</keyword>
<sequence length="537" mass="57028">MVAHVLKYQWATTLAPFRKGAKASERVGLIGILLMALFLGGTYFAYVLSSGQLSVDLRGATVTTAGASLIVFWIALPVLFSAQPIYTDPSRYAIFPRRARELMPAFVTTSLLGLGGVIALLVAASHVLVWNSVGTIAVAVVGVLLGWAGAVIASNLVLAAISAVMAKRRFREAMTVLVVLVFFGVGIRMQFGVTADATTNAVPVSAGKIIGWTPLGWAWSMPWEAARGLWLLVIVKLVLALAGLVLMVWAWQAIVDHRLVSPTGDGGGAEKVKAESRIDRMFPATPTGAIAGRTLRYMKRDPRMMSLLLNTFLIPILGMIPTFINGGDEIRNPHAVLVFTAAPFMAMLCAIPLYAGSLISYDGTALWHHIEASVTGAQDRRGRAVAYLVVTMPIGVLLAVAMVWRVGRWELLPVVVAEACGALMLSIGIGSWIGVVSPMRVPESRKGGGFNSGSGSSAGAGCLGGFIGMVAGLITAIPIIALVVVVGVTHAAQWSIWLTFVAGLGWSFLMLHVGIIVGGRRLDRSWDEVLKRITPIA</sequence>
<feature type="transmembrane region" description="Helical" evidence="1">
    <location>
        <begin position="229"/>
        <end position="251"/>
    </location>
</feature>
<feature type="transmembrane region" description="Helical" evidence="1">
    <location>
        <begin position="173"/>
        <end position="191"/>
    </location>
</feature>
<feature type="transmembrane region" description="Helical" evidence="1">
    <location>
        <begin position="411"/>
        <end position="437"/>
    </location>
</feature>
<reference evidence="2 3" key="1">
    <citation type="submission" date="2023-01" db="EMBL/GenBank/DDBJ databases">
        <authorList>
            <person name="Lee S.H."/>
            <person name="Jung H.S."/>
            <person name="Yun J.U."/>
        </authorList>
    </citation>
    <scope>NUCLEOTIDE SEQUENCE [LARGE SCALE GENOMIC DNA]</scope>
    <source>
        <strain evidence="2 3">CBA3108</strain>
    </source>
</reference>
<keyword evidence="3" id="KW-1185">Reference proteome</keyword>
<feature type="transmembrane region" description="Helical" evidence="1">
    <location>
        <begin position="27"/>
        <end position="48"/>
    </location>
</feature>
<dbReference type="EMBL" id="CP115668">
    <property type="protein sequence ID" value="WCC79494.1"/>
    <property type="molecule type" value="Genomic_DNA"/>
</dbReference>
<dbReference type="Proteomes" id="UP001212097">
    <property type="component" value="Chromosome"/>
</dbReference>
<keyword evidence="1" id="KW-0812">Transmembrane</keyword>
<gene>
    <name evidence="2" type="ORF">O6R08_08220</name>
</gene>
<proteinExistence type="predicted"/>
<evidence type="ECO:0000256" key="1">
    <source>
        <dbReference type="SAM" id="Phobius"/>
    </source>
</evidence>
<feature type="transmembrane region" description="Helical" evidence="1">
    <location>
        <begin position="136"/>
        <end position="161"/>
    </location>
</feature>
<evidence type="ECO:0000313" key="3">
    <source>
        <dbReference type="Proteomes" id="UP001212097"/>
    </source>
</evidence>
<protein>
    <submittedName>
        <fullName evidence="2">ABC transporter permease</fullName>
    </submittedName>
</protein>
<feature type="transmembrane region" description="Helical" evidence="1">
    <location>
        <begin position="494"/>
        <end position="517"/>
    </location>
</feature>
<feature type="transmembrane region" description="Helical" evidence="1">
    <location>
        <begin position="336"/>
        <end position="355"/>
    </location>
</feature>
<reference evidence="2 3" key="2">
    <citation type="submission" date="2023-06" db="EMBL/GenBank/DDBJ databases">
        <title>The Gram-positive Non-spore-bearing Anaerobic Bacilli of Human Feces.</title>
        <authorList>
            <person name="Eggerth A.H."/>
        </authorList>
    </citation>
    <scope>NUCLEOTIDE SEQUENCE [LARGE SCALE GENOMIC DNA]</scope>
    <source>
        <strain evidence="2 3">CBA3108</strain>
    </source>
</reference>
<feature type="transmembrane region" description="Helical" evidence="1">
    <location>
        <begin position="458"/>
        <end position="488"/>
    </location>
</feature>
<feature type="transmembrane region" description="Helical" evidence="1">
    <location>
        <begin position="60"/>
        <end position="82"/>
    </location>
</feature>
<feature type="transmembrane region" description="Helical" evidence="1">
    <location>
        <begin position="102"/>
        <end position="124"/>
    </location>
</feature>
<organism evidence="2 3">
    <name type="scientific">Cutibacterium equinum</name>
    <dbReference type="NCBI Taxonomy" id="3016342"/>
    <lineage>
        <taxon>Bacteria</taxon>
        <taxon>Bacillati</taxon>
        <taxon>Actinomycetota</taxon>
        <taxon>Actinomycetes</taxon>
        <taxon>Propionibacteriales</taxon>
        <taxon>Propionibacteriaceae</taxon>
        <taxon>Cutibacterium</taxon>
    </lineage>
</organism>
<feature type="transmembrane region" description="Helical" evidence="1">
    <location>
        <begin position="385"/>
        <end position="405"/>
    </location>
</feature>
<feature type="transmembrane region" description="Helical" evidence="1">
    <location>
        <begin position="305"/>
        <end position="324"/>
    </location>
</feature>
<name>A0ABY7QWQ8_9ACTN</name>
<dbReference type="RefSeq" id="WP_271417694.1">
    <property type="nucleotide sequence ID" value="NZ_CP115668.1"/>
</dbReference>
<accession>A0ABY7QWQ8</accession>
<keyword evidence="1" id="KW-1133">Transmembrane helix</keyword>